<proteinExistence type="predicted"/>
<sequence>MISSKDLEQSKNIHSNENIIKEYVDTFNGDLTRRTIKSAFSDFFKTEKFNYSKHIFEI</sequence>
<dbReference type="EMBL" id="LAZR01027318">
    <property type="protein sequence ID" value="KKL66080.1"/>
    <property type="molecule type" value="Genomic_DNA"/>
</dbReference>
<name>A0A0F9G977_9ZZZZ</name>
<protein>
    <submittedName>
        <fullName evidence="1">Uncharacterized protein</fullName>
    </submittedName>
</protein>
<gene>
    <name evidence="1" type="ORF">LCGC14_2148540</name>
</gene>
<reference evidence="1" key="1">
    <citation type="journal article" date="2015" name="Nature">
        <title>Complex archaea that bridge the gap between prokaryotes and eukaryotes.</title>
        <authorList>
            <person name="Spang A."/>
            <person name="Saw J.H."/>
            <person name="Jorgensen S.L."/>
            <person name="Zaremba-Niedzwiedzka K."/>
            <person name="Martijn J."/>
            <person name="Lind A.E."/>
            <person name="van Eijk R."/>
            <person name="Schleper C."/>
            <person name="Guy L."/>
            <person name="Ettema T.J."/>
        </authorList>
    </citation>
    <scope>NUCLEOTIDE SEQUENCE</scope>
</reference>
<dbReference type="AlphaFoldDB" id="A0A0F9G977"/>
<evidence type="ECO:0000313" key="1">
    <source>
        <dbReference type="EMBL" id="KKL66080.1"/>
    </source>
</evidence>
<feature type="non-terminal residue" evidence="1">
    <location>
        <position position="58"/>
    </location>
</feature>
<accession>A0A0F9G977</accession>
<comment type="caution">
    <text evidence="1">The sequence shown here is derived from an EMBL/GenBank/DDBJ whole genome shotgun (WGS) entry which is preliminary data.</text>
</comment>
<organism evidence="1">
    <name type="scientific">marine sediment metagenome</name>
    <dbReference type="NCBI Taxonomy" id="412755"/>
    <lineage>
        <taxon>unclassified sequences</taxon>
        <taxon>metagenomes</taxon>
        <taxon>ecological metagenomes</taxon>
    </lineage>
</organism>